<dbReference type="GO" id="GO:0016020">
    <property type="term" value="C:membrane"/>
    <property type="evidence" value="ECO:0007669"/>
    <property type="project" value="InterPro"/>
</dbReference>
<dbReference type="SUPFAM" id="SSF58038">
    <property type="entry name" value="SNARE fusion complex"/>
    <property type="match status" value="1"/>
</dbReference>
<dbReference type="EMBL" id="PUHW01000109">
    <property type="protein sequence ID" value="KAG0688982.1"/>
    <property type="molecule type" value="Genomic_DNA"/>
</dbReference>
<evidence type="ECO:0000313" key="12">
    <source>
        <dbReference type="EMBL" id="KAG0688982.1"/>
    </source>
</evidence>
<dbReference type="InterPro" id="IPR042855">
    <property type="entry name" value="V_SNARE_CC"/>
</dbReference>
<dbReference type="GO" id="GO:0015031">
    <property type="term" value="P:protein transport"/>
    <property type="evidence" value="ECO:0007669"/>
    <property type="project" value="UniProtKB-KW"/>
</dbReference>
<dbReference type="GO" id="GO:0005737">
    <property type="term" value="C:cytoplasm"/>
    <property type="evidence" value="ECO:0007669"/>
    <property type="project" value="UniProtKB-ARBA"/>
</dbReference>
<keyword evidence="2" id="KW-0813">Transport</keyword>
<dbReference type="PANTHER" id="PTHR21136:SF168">
    <property type="entry name" value="VESICLE-ASSOCIATED MEMBRANE PROTEIN 9"/>
    <property type="match status" value="1"/>
</dbReference>
<dbReference type="GO" id="GO:0012505">
    <property type="term" value="C:endomembrane system"/>
    <property type="evidence" value="ECO:0007669"/>
    <property type="project" value="UniProtKB-SubCell"/>
</dbReference>
<feature type="transmembrane region" description="Helical" evidence="10">
    <location>
        <begin position="242"/>
        <end position="267"/>
    </location>
</feature>
<evidence type="ECO:0000256" key="9">
    <source>
        <dbReference type="SAM" id="MobiDB-lite"/>
    </source>
</evidence>
<keyword evidence="5 10" id="KW-1133">Transmembrane helix</keyword>
<evidence type="ECO:0000313" key="13">
    <source>
        <dbReference type="Proteomes" id="UP000697127"/>
    </source>
</evidence>
<comment type="similarity">
    <text evidence="1">Belongs to the synaptobrevin family.</text>
</comment>
<dbReference type="OrthoDB" id="190375at2759"/>
<name>A0A9P7BE73_9ASCO</name>
<comment type="subcellular location">
    <subcellularLocation>
        <location evidence="7">Endomembrane system</location>
        <topology evidence="7">Single-pass type IV membrane protein</topology>
    </subcellularLocation>
</comment>
<sequence>MSNEPLVEQNRGGKGSSSGDNNKRHIPPFDETVNIIHCCLSINSTSIYTYDNLDINNKNNNLNYVELITQKLGEINEIQEDRMDHINLNKSILVNNNKKNLNLMLYYKKKLLDNNDLITIVILCSDQMMSSFVHNLLEKIMNEYINDYYKINKQFEFKLRMKEIIELEELQLIKLIENYGSIEGEISQVREIMNNNIDKILQRGENLENLINKTSNLNTNSNSFRRRTTSIKRKMIWSNFKFIFIFSLILLIIIYVLLGIECGIPFYSRCIHPSKPNQPSNDDF</sequence>
<evidence type="ECO:0000259" key="11">
    <source>
        <dbReference type="PROSITE" id="PS50892"/>
    </source>
</evidence>
<dbReference type="Pfam" id="PF00957">
    <property type="entry name" value="Synaptobrevin"/>
    <property type="match status" value="1"/>
</dbReference>
<evidence type="ECO:0000256" key="3">
    <source>
        <dbReference type="ARBA" id="ARBA00022692"/>
    </source>
</evidence>
<dbReference type="PANTHER" id="PTHR21136">
    <property type="entry name" value="SNARE PROTEINS"/>
    <property type="match status" value="1"/>
</dbReference>
<evidence type="ECO:0000256" key="4">
    <source>
        <dbReference type="ARBA" id="ARBA00022927"/>
    </source>
</evidence>
<evidence type="ECO:0000256" key="1">
    <source>
        <dbReference type="ARBA" id="ARBA00008025"/>
    </source>
</evidence>
<dbReference type="Gene3D" id="1.20.5.110">
    <property type="match status" value="1"/>
</dbReference>
<dbReference type="Proteomes" id="UP000697127">
    <property type="component" value="Unassembled WGS sequence"/>
</dbReference>
<proteinExistence type="inferred from homology"/>
<keyword evidence="13" id="KW-1185">Reference proteome</keyword>
<protein>
    <recommendedName>
        <fullName evidence="11">V-SNARE coiled-coil homology domain-containing protein</fullName>
    </recommendedName>
</protein>
<comment type="caution">
    <text evidence="12">The sequence shown here is derived from an EMBL/GenBank/DDBJ whole genome shotgun (WGS) entry which is preliminary data.</text>
</comment>
<accession>A0A9P7BE73</accession>
<feature type="region of interest" description="Disordered" evidence="9">
    <location>
        <begin position="1"/>
        <end position="26"/>
    </location>
</feature>
<evidence type="ECO:0000256" key="6">
    <source>
        <dbReference type="ARBA" id="ARBA00023136"/>
    </source>
</evidence>
<evidence type="ECO:0000256" key="2">
    <source>
        <dbReference type="ARBA" id="ARBA00022448"/>
    </source>
</evidence>
<keyword evidence="3 10" id="KW-0812">Transmembrane</keyword>
<dbReference type="PROSITE" id="PS00417">
    <property type="entry name" value="SYNAPTOBREVIN"/>
    <property type="match status" value="1"/>
</dbReference>
<dbReference type="GO" id="GO:0016192">
    <property type="term" value="P:vesicle-mediated transport"/>
    <property type="evidence" value="ECO:0007669"/>
    <property type="project" value="InterPro"/>
</dbReference>
<dbReference type="FunFam" id="1.20.5.110:FF:000004">
    <property type="entry name" value="Vesicle-associated membrane protein 7"/>
    <property type="match status" value="1"/>
</dbReference>
<keyword evidence="4" id="KW-0653">Protein transport</keyword>
<reference evidence="12" key="1">
    <citation type="submission" date="2020-11" db="EMBL/GenBank/DDBJ databases">
        <title>Kefir isolates.</title>
        <authorList>
            <person name="Marcisauskas S."/>
            <person name="Kim Y."/>
            <person name="Blasche S."/>
        </authorList>
    </citation>
    <scope>NUCLEOTIDE SEQUENCE</scope>
    <source>
        <strain evidence="12">Olga-1</strain>
    </source>
</reference>
<dbReference type="AlphaFoldDB" id="A0A9P7BE73"/>
<organism evidence="12 13">
    <name type="scientific">Pichia californica</name>
    <dbReference type="NCBI Taxonomy" id="460514"/>
    <lineage>
        <taxon>Eukaryota</taxon>
        <taxon>Fungi</taxon>
        <taxon>Dikarya</taxon>
        <taxon>Ascomycota</taxon>
        <taxon>Saccharomycotina</taxon>
        <taxon>Pichiomycetes</taxon>
        <taxon>Pichiales</taxon>
        <taxon>Pichiaceae</taxon>
        <taxon>Pichia</taxon>
    </lineage>
</organism>
<dbReference type="PRINTS" id="PR00219">
    <property type="entry name" value="SYNAPTOBREVN"/>
</dbReference>
<evidence type="ECO:0000256" key="5">
    <source>
        <dbReference type="ARBA" id="ARBA00022989"/>
    </source>
</evidence>
<dbReference type="CDD" id="cd15843">
    <property type="entry name" value="R-SNARE"/>
    <property type="match status" value="1"/>
</dbReference>
<dbReference type="InterPro" id="IPR001388">
    <property type="entry name" value="Synaptobrevin-like"/>
</dbReference>
<keyword evidence="8" id="KW-0175">Coiled coil</keyword>
<feature type="domain" description="V-SNARE coiled-coil homology" evidence="11">
    <location>
        <begin position="178"/>
        <end position="238"/>
    </location>
</feature>
<evidence type="ECO:0000256" key="8">
    <source>
        <dbReference type="PROSITE-ProRule" id="PRU00290"/>
    </source>
</evidence>
<evidence type="ECO:0000256" key="7">
    <source>
        <dbReference type="ARBA" id="ARBA00046280"/>
    </source>
</evidence>
<gene>
    <name evidence="12" type="ORF">C6P40_000265</name>
</gene>
<dbReference type="InterPro" id="IPR051097">
    <property type="entry name" value="Synaptobrevin-like_transport"/>
</dbReference>
<dbReference type="PROSITE" id="PS50892">
    <property type="entry name" value="V_SNARE"/>
    <property type="match status" value="1"/>
</dbReference>
<evidence type="ECO:0000256" key="10">
    <source>
        <dbReference type="SAM" id="Phobius"/>
    </source>
</evidence>
<keyword evidence="6 10" id="KW-0472">Membrane</keyword>